<dbReference type="PANTHER" id="PTHR46920:SF1">
    <property type="entry name" value="PROTEIN MSS51 HOMOLOG, MITOCHONDRIAL-RELATED"/>
    <property type="match status" value="1"/>
</dbReference>
<dbReference type="PROSITE" id="PS50865">
    <property type="entry name" value="ZF_MYND_2"/>
    <property type="match status" value="1"/>
</dbReference>
<protein>
    <recommendedName>
        <fullName evidence="5">MYND-type domain-containing protein</fullName>
    </recommendedName>
</protein>
<keyword evidence="1" id="KW-0479">Metal-binding</keyword>
<evidence type="ECO:0000256" key="3">
    <source>
        <dbReference type="ARBA" id="ARBA00022833"/>
    </source>
</evidence>
<feature type="domain" description="MYND-type" evidence="5">
    <location>
        <begin position="271"/>
        <end position="311"/>
    </location>
</feature>
<evidence type="ECO:0000313" key="7">
    <source>
        <dbReference type="Proteomes" id="UP000053593"/>
    </source>
</evidence>
<dbReference type="GO" id="GO:0008270">
    <property type="term" value="F:zinc ion binding"/>
    <property type="evidence" value="ECO:0007669"/>
    <property type="project" value="UniProtKB-KW"/>
</dbReference>
<accession>A0A0D0C690</accession>
<dbReference type="Pfam" id="PF01753">
    <property type="entry name" value="zf-MYND"/>
    <property type="match status" value="1"/>
</dbReference>
<reference evidence="6 7" key="1">
    <citation type="submission" date="2014-04" db="EMBL/GenBank/DDBJ databases">
        <title>Evolutionary Origins and Diversification of the Mycorrhizal Mutualists.</title>
        <authorList>
            <consortium name="DOE Joint Genome Institute"/>
            <consortium name="Mycorrhizal Genomics Consortium"/>
            <person name="Kohler A."/>
            <person name="Kuo A."/>
            <person name="Nagy L.G."/>
            <person name="Floudas D."/>
            <person name="Copeland A."/>
            <person name="Barry K.W."/>
            <person name="Cichocki N."/>
            <person name="Veneault-Fourrey C."/>
            <person name="LaButti K."/>
            <person name="Lindquist E.A."/>
            <person name="Lipzen A."/>
            <person name="Lundell T."/>
            <person name="Morin E."/>
            <person name="Murat C."/>
            <person name="Riley R."/>
            <person name="Ohm R."/>
            <person name="Sun H."/>
            <person name="Tunlid A."/>
            <person name="Henrissat B."/>
            <person name="Grigoriev I.V."/>
            <person name="Hibbett D.S."/>
            <person name="Martin F."/>
        </authorList>
    </citation>
    <scope>NUCLEOTIDE SEQUENCE [LARGE SCALE GENOMIC DNA]</scope>
    <source>
        <strain evidence="6 7">FD-317 M1</strain>
    </source>
</reference>
<keyword evidence="3" id="KW-0862">Zinc</keyword>
<dbReference type="AlphaFoldDB" id="A0A0D0C690"/>
<sequence length="316" mass="36571">MDAFASAFSRLPYFSPMMMINRSETCATRRLNQCTDFGVNTNDVTQKFYGDPDDATDLSELDFYARKAIIEEVAEWCDENEGKKPEVIHENKWTPILYRYEIVKSSAKRARDWGDLVFTDATISRYLIVMIFPETCECGNFSHHDYDSITKYQADRLMSLLTYLHHDWKWGNRPNWVRATYTTPERKFKLTPDFLTKIGSMSLKPFICHVTPDDFVPSLSPSELEKIDNVVAQGGSSMKRTETSVRDKVIGSKETKPNVAAPFRRRNPRQCAHCETVSKDKDLQQCGRCKLVFYCGRECQRKAWPTHKIYCRAAET</sequence>
<evidence type="ECO:0000256" key="2">
    <source>
        <dbReference type="ARBA" id="ARBA00022771"/>
    </source>
</evidence>
<dbReference type="EMBL" id="KN834763">
    <property type="protein sequence ID" value="KIK63636.1"/>
    <property type="molecule type" value="Genomic_DNA"/>
</dbReference>
<dbReference type="SUPFAM" id="SSF144232">
    <property type="entry name" value="HIT/MYND zinc finger-like"/>
    <property type="match status" value="1"/>
</dbReference>
<keyword evidence="2 4" id="KW-0863">Zinc-finger</keyword>
<dbReference type="HOGENOM" id="CLU_868754_0_0_1"/>
<gene>
    <name evidence="6" type="ORF">GYMLUDRAFT_40705</name>
</gene>
<organism evidence="6 7">
    <name type="scientific">Collybiopsis luxurians FD-317 M1</name>
    <dbReference type="NCBI Taxonomy" id="944289"/>
    <lineage>
        <taxon>Eukaryota</taxon>
        <taxon>Fungi</taxon>
        <taxon>Dikarya</taxon>
        <taxon>Basidiomycota</taxon>
        <taxon>Agaricomycotina</taxon>
        <taxon>Agaricomycetes</taxon>
        <taxon>Agaricomycetidae</taxon>
        <taxon>Agaricales</taxon>
        <taxon>Marasmiineae</taxon>
        <taxon>Omphalotaceae</taxon>
        <taxon>Collybiopsis</taxon>
        <taxon>Collybiopsis luxurians</taxon>
    </lineage>
</organism>
<evidence type="ECO:0000256" key="1">
    <source>
        <dbReference type="ARBA" id="ARBA00022723"/>
    </source>
</evidence>
<dbReference type="Proteomes" id="UP000053593">
    <property type="component" value="Unassembled WGS sequence"/>
</dbReference>
<dbReference type="Gene3D" id="6.10.140.2220">
    <property type="match status" value="1"/>
</dbReference>
<dbReference type="PANTHER" id="PTHR46920">
    <property type="match status" value="1"/>
</dbReference>
<evidence type="ECO:0000259" key="5">
    <source>
        <dbReference type="PROSITE" id="PS50865"/>
    </source>
</evidence>
<evidence type="ECO:0000256" key="4">
    <source>
        <dbReference type="PROSITE-ProRule" id="PRU00134"/>
    </source>
</evidence>
<keyword evidence="7" id="KW-1185">Reference proteome</keyword>
<dbReference type="InterPro" id="IPR052839">
    <property type="entry name" value="Mito_gene_expr_regulator"/>
</dbReference>
<evidence type="ECO:0000313" key="6">
    <source>
        <dbReference type="EMBL" id="KIK63636.1"/>
    </source>
</evidence>
<dbReference type="InterPro" id="IPR002893">
    <property type="entry name" value="Znf_MYND"/>
</dbReference>
<dbReference type="OrthoDB" id="341421at2759"/>
<name>A0A0D0C690_9AGAR</name>
<proteinExistence type="predicted"/>
<dbReference type="PROSITE" id="PS01360">
    <property type="entry name" value="ZF_MYND_1"/>
    <property type="match status" value="1"/>
</dbReference>